<reference evidence="2" key="1">
    <citation type="submission" date="2022-08" db="EMBL/GenBank/DDBJ databases">
        <authorList>
            <consortium name="DOE Joint Genome Institute"/>
            <person name="Min B."/>
            <person name="Riley R."/>
            <person name="Sierra-Patev S."/>
            <person name="Naranjo-Ortiz M."/>
            <person name="Looney B."/>
            <person name="Konkel Z."/>
            <person name="Slot J.C."/>
            <person name="Sakamoto Y."/>
            <person name="Steenwyk J.L."/>
            <person name="Rokas A."/>
            <person name="Carro J."/>
            <person name="Camarero S."/>
            <person name="Ferreira P."/>
            <person name="Molpeceres G."/>
            <person name="Ruiz-Duenas F.J."/>
            <person name="Serrano A."/>
            <person name="Henrissat B."/>
            <person name="Drula E."/>
            <person name="Hughes K.W."/>
            <person name="Mata J.L."/>
            <person name="Ishikawa N.K."/>
            <person name="Vargas-Isla R."/>
            <person name="Ushijima S."/>
            <person name="Smith C.A."/>
            <person name="Ahrendt S."/>
            <person name="Andreopoulos W."/>
            <person name="He G."/>
            <person name="Labutti K."/>
            <person name="Lipzen A."/>
            <person name="Ng V."/>
            <person name="Sandor L."/>
            <person name="Barry K."/>
            <person name="Martinez A.T."/>
            <person name="Xiao Y."/>
            <person name="Gibbons J.G."/>
            <person name="Terashima K."/>
            <person name="Hibbett D.S."/>
            <person name="Grigoriev I.V."/>
        </authorList>
    </citation>
    <scope>NUCLEOTIDE SEQUENCE</scope>
    <source>
        <strain evidence="2">TFB9207</strain>
    </source>
</reference>
<accession>A0AA38P726</accession>
<organism evidence="2 3">
    <name type="scientific">Lentinula raphanica</name>
    <dbReference type="NCBI Taxonomy" id="153919"/>
    <lineage>
        <taxon>Eukaryota</taxon>
        <taxon>Fungi</taxon>
        <taxon>Dikarya</taxon>
        <taxon>Basidiomycota</taxon>
        <taxon>Agaricomycotina</taxon>
        <taxon>Agaricomycetes</taxon>
        <taxon>Agaricomycetidae</taxon>
        <taxon>Agaricales</taxon>
        <taxon>Marasmiineae</taxon>
        <taxon>Omphalotaceae</taxon>
        <taxon>Lentinula</taxon>
    </lineage>
</organism>
<dbReference type="AlphaFoldDB" id="A0AA38P726"/>
<dbReference type="EMBL" id="MU806240">
    <property type="protein sequence ID" value="KAJ3837533.1"/>
    <property type="molecule type" value="Genomic_DNA"/>
</dbReference>
<feature type="compositionally biased region" description="Polar residues" evidence="1">
    <location>
        <begin position="57"/>
        <end position="69"/>
    </location>
</feature>
<feature type="non-terminal residue" evidence="2">
    <location>
        <position position="80"/>
    </location>
</feature>
<evidence type="ECO:0000313" key="3">
    <source>
        <dbReference type="Proteomes" id="UP001163846"/>
    </source>
</evidence>
<name>A0AA38P726_9AGAR</name>
<keyword evidence="3" id="KW-1185">Reference proteome</keyword>
<protein>
    <submittedName>
        <fullName evidence="2">Uncharacterized protein</fullName>
    </submittedName>
</protein>
<proteinExistence type="predicted"/>
<feature type="compositionally biased region" description="Low complexity" evidence="1">
    <location>
        <begin position="70"/>
        <end position="80"/>
    </location>
</feature>
<evidence type="ECO:0000256" key="1">
    <source>
        <dbReference type="SAM" id="MobiDB-lite"/>
    </source>
</evidence>
<sequence length="80" mass="8828">MGRWTQYDEDSYRLPSGFRRVGYDADTGQYVFQSASGDTWNGAPHETYGDMHRTSPPAWSNTSSRALDNTSSTADSASTP</sequence>
<dbReference type="Proteomes" id="UP001163846">
    <property type="component" value="Unassembled WGS sequence"/>
</dbReference>
<comment type="caution">
    <text evidence="2">The sequence shown here is derived from an EMBL/GenBank/DDBJ whole genome shotgun (WGS) entry which is preliminary data.</text>
</comment>
<gene>
    <name evidence="2" type="ORF">F5878DRAFT_563913</name>
</gene>
<evidence type="ECO:0000313" key="2">
    <source>
        <dbReference type="EMBL" id="KAJ3837533.1"/>
    </source>
</evidence>
<feature type="region of interest" description="Disordered" evidence="1">
    <location>
        <begin position="36"/>
        <end position="80"/>
    </location>
</feature>